<dbReference type="FunFam" id="1.10.150.20:FF:000030">
    <property type="entry name" value="Flap endonuclease GEN-like 1"/>
    <property type="match status" value="1"/>
</dbReference>
<evidence type="ECO:0000256" key="10">
    <source>
        <dbReference type="ARBA" id="ARBA00023242"/>
    </source>
</evidence>
<dbReference type="InterPro" id="IPR029060">
    <property type="entry name" value="PIN-like_dom_sf"/>
</dbReference>
<dbReference type="OrthoDB" id="31113at2759"/>
<dbReference type="Gramene" id="ABO98962">
    <property type="protein sequence ID" value="ABO98962"/>
    <property type="gene ID" value="OSTLU_3874"/>
</dbReference>
<dbReference type="STRING" id="436017.A4S5U0"/>
<dbReference type="RefSeq" id="XP_001420669.1">
    <property type="nucleotide sequence ID" value="XM_001420632.1"/>
</dbReference>
<keyword evidence="10" id="KW-0539">Nucleus</keyword>
<dbReference type="SMART" id="SM00279">
    <property type="entry name" value="HhH2"/>
    <property type="match status" value="1"/>
</dbReference>
<gene>
    <name evidence="13" type="ORF">OSTLU_3874</name>
</gene>
<dbReference type="GO" id="GO:0048256">
    <property type="term" value="F:flap endonuclease activity"/>
    <property type="evidence" value="ECO:0007669"/>
    <property type="project" value="UniProtKB-ARBA"/>
</dbReference>
<organism evidence="13 14">
    <name type="scientific">Ostreococcus lucimarinus (strain CCE9901)</name>
    <dbReference type="NCBI Taxonomy" id="436017"/>
    <lineage>
        <taxon>Eukaryota</taxon>
        <taxon>Viridiplantae</taxon>
        <taxon>Chlorophyta</taxon>
        <taxon>Mamiellophyceae</taxon>
        <taxon>Mamiellales</taxon>
        <taxon>Bathycoccaceae</taxon>
        <taxon>Ostreococcus</taxon>
    </lineage>
</organism>
<evidence type="ECO:0000313" key="14">
    <source>
        <dbReference type="Proteomes" id="UP000001568"/>
    </source>
</evidence>
<dbReference type="InterPro" id="IPR006084">
    <property type="entry name" value="XPG/Rad2"/>
</dbReference>
<sequence length="271" mass="30950">MYRDVQELLTLFGIPYIIAPQEAEAQCAYLNQHKLVDAVITDDSDVFLFGASHVYRNFFSEKKYCEVYTADRIKRELGLDRDRFIQLALLLGSDYTEGVGGVGIVNALEIVSVFKGNVMDASKAFREWIDMEELTMVPERLLPSPSKTSAESATDDAITAAFKEKHRSLKKSWEVPANYPSLEVVKAYQYPSVDQSEETFEWGKPDLDMLRLFCIKTLSWTRDAADQILLPMMKSWSKRDDQRRIDSFFETSHAVSSRVAKFRSKRLGDAV</sequence>
<evidence type="ECO:0000256" key="6">
    <source>
        <dbReference type="ARBA" id="ARBA00022763"/>
    </source>
</evidence>
<evidence type="ECO:0000256" key="5">
    <source>
        <dbReference type="ARBA" id="ARBA00022759"/>
    </source>
</evidence>
<dbReference type="PANTHER" id="PTHR16171:SF7">
    <property type="entry name" value="DNA REPAIR PROTEIN RAD2"/>
    <property type="match status" value="1"/>
</dbReference>
<protein>
    <recommendedName>
        <fullName evidence="12">XPG-I domain-containing protein</fullName>
    </recommendedName>
</protein>
<dbReference type="Pfam" id="PF00867">
    <property type="entry name" value="XPG_I"/>
    <property type="match status" value="1"/>
</dbReference>
<dbReference type="AlphaFoldDB" id="A4S5U0"/>
<evidence type="ECO:0000256" key="1">
    <source>
        <dbReference type="ARBA" id="ARBA00001946"/>
    </source>
</evidence>
<comment type="cofactor">
    <cofactor evidence="1">
        <name>Mg(2+)</name>
        <dbReference type="ChEBI" id="CHEBI:18420"/>
    </cofactor>
</comment>
<reference evidence="13 14" key="1">
    <citation type="journal article" date="2007" name="Proc. Natl. Acad. Sci. U.S.A.">
        <title>The tiny eukaryote Ostreococcus provides genomic insights into the paradox of plankton speciation.</title>
        <authorList>
            <person name="Palenik B."/>
            <person name="Grimwood J."/>
            <person name="Aerts A."/>
            <person name="Rouze P."/>
            <person name="Salamov A."/>
            <person name="Putnam N."/>
            <person name="Dupont C."/>
            <person name="Jorgensen R."/>
            <person name="Derelle E."/>
            <person name="Rombauts S."/>
            <person name="Zhou K."/>
            <person name="Otillar R."/>
            <person name="Merchant S.S."/>
            <person name="Podell S."/>
            <person name="Gaasterland T."/>
            <person name="Napoli C."/>
            <person name="Gendler K."/>
            <person name="Manuell A."/>
            <person name="Tai V."/>
            <person name="Vallon O."/>
            <person name="Piganeau G."/>
            <person name="Jancek S."/>
            <person name="Heijde M."/>
            <person name="Jabbari K."/>
            <person name="Bowler C."/>
            <person name="Lohr M."/>
            <person name="Robbens S."/>
            <person name="Werner G."/>
            <person name="Dubchak I."/>
            <person name="Pazour G.J."/>
            <person name="Ren Q."/>
            <person name="Paulsen I."/>
            <person name="Delwiche C."/>
            <person name="Schmutz J."/>
            <person name="Rokhsar D."/>
            <person name="Van de Peer Y."/>
            <person name="Moreau H."/>
            <person name="Grigoriev I.V."/>
        </authorList>
    </citation>
    <scope>NUCLEOTIDE SEQUENCE [LARGE SCALE GENOMIC DNA]</scope>
    <source>
        <strain evidence="13 14">CCE9901</strain>
    </source>
</reference>
<dbReference type="eggNOG" id="KOG2520">
    <property type="taxonomic scope" value="Eukaryota"/>
</dbReference>
<dbReference type="Proteomes" id="UP000001568">
    <property type="component" value="Chromosome 12"/>
</dbReference>
<dbReference type="InterPro" id="IPR006086">
    <property type="entry name" value="XPG-I_dom"/>
</dbReference>
<evidence type="ECO:0000256" key="11">
    <source>
        <dbReference type="ARBA" id="ARBA00038112"/>
    </source>
</evidence>
<evidence type="ECO:0000256" key="3">
    <source>
        <dbReference type="ARBA" id="ARBA00022722"/>
    </source>
</evidence>
<keyword evidence="9" id="KW-0234">DNA repair</keyword>
<dbReference type="SUPFAM" id="SSF88723">
    <property type="entry name" value="PIN domain-like"/>
    <property type="match status" value="1"/>
</dbReference>
<dbReference type="PANTHER" id="PTHR16171">
    <property type="entry name" value="DNA REPAIR PROTEIN COMPLEMENTING XP-G CELLS-RELATED"/>
    <property type="match status" value="1"/>
</dbReference>
<evidence type="ECO:0000256" key="4">
    <source>
        <dbReference type="ARBA" id="ARBA00022723"/>
    </source>
</evidence>
<dbReference type="GO" id="GO:0046872">
    <property type="term" value="F:metal ion binding"/>
    <property type="evidence" value="ECO:0007669"/>
    <property type="project" value="UniProtKB-KW"/>
</dbReference>
<dbReference type="PRINTS" id="PR00853">
    <property type="entry name" value="XPGRADSUPER"/>
</dbReference>
<dbReference type="Gene3D" id="3.40.50.1010">
    <property type="entry name" value="5'-nuclease"/>
    <property type="match status" value="1"/>
</dbReference>
<evidence type="ECO:0000256" key="9">
    <source>
        <dbReference type="ARBA" id="ARBA00023204"/>
    </source>
</evidence>
<dbReference type="OMA" id="CAYLNQH"/>
<dbReference type="InterPro" id="IPR036279">
    <property type="entry name" value="5-3_exonuclease_C_sf"/>
</dbReference>
<dbReference type="SMART" id="SM00484">
    <property type="entry name" value="XPGI"/>
    <property type="match status" value="1"/>
</dbReference>
<evidence type="ECO:0000313" key="13">
    <source>
        <dbReference type="EMBL" id="ABO98962.1"/>
    </source>
</evidence>
<dbReference type="PROSITE" id="PS00842">
    <property type="entry name" value="XPG_2"/>
    <property type="match status" value="1"/>
</dbReference>
<dbReference type="HOGENOM" id="CLU_044286_0_0_1"/>
<dbReference type="SUPFAM" id="SSF47807">
    <property type="entry name" value="5' to 3' exonuclease, C-terminal subdomain"/>
    <property type="match status" value="1"/>
</dbReference>
<evidence type="ECO:0000256" key="8">
    <source>
        <dbReference type="ARBA" id="ARBA00022842"/>
    </source>
</evidence>
<evidence type="ECO:0000256" key="7">
    <source>
        <dbReference type="ARBA" id="ARBA00022801"/>
    </source>
</evidence>
<keyword evidence="14" id="KW-1185">Reference proteome</keyword>
<keyword evidence="4" id="KW-0479">Metal-binding</keyword>
<dbReference type="CDD" id="cd09868">
    <property type="entry name" value="PIN_XPG_RAD2"/>
    <property type="match status" value="1"/>
</dbReference>
<dbReference type="EMBL" id="CP000592">
    <property type="protein sequence ID" value="ABO98962.1"/>
    <property type="molecule type" value="Genomic_DNA"/>
</dbReference>
<evidence type="ECO:0000259" key="12">
    <source>
        <dbReference type="SMART" id="SM00484"/>
    </source>
</evidence>
<dbReference type="GO" id="GO:0006281">
    <property type="term" value="P:DNA repair"/>
    <property type="evidence" value="ECO:0007669"/>
    <property type="project" value="UniProtKB-KW"/>
</dbReference>
<proteinExistence type="inferred from homology"/>
<dbReference type="KEGG" id="olu:OSTLU_3874"/>
<name>A4S5U0_OSTLU</name>
<dbReference type="CDD" id="cd09904">
    <property type="entry name" value="H3TH_XPG"/>
    <property type="match status" value="1"/>
</dbReference>
<comment type="similarity">
    <text evidence="11">Belongs to the XPG/RAD2 endonuclease family. GEN subfamily.</text>
</comment>
<keyword evidence="3" id="KW-0540">Nuclease</keyword>
<dbReference type="GO" id="GO:0005634">
    <property type="term" value="C:nucleus"/>
    <property type="evidence" value="ECO:0007669"/>
    <property type="project" value="UniProtKB-SubCell"/>
</dbReference>
<evidence type="ECO:0000256" key="2">
    <source>
        <dbReference type="ARBA" id="ARBA00004123"/>
    </source>
</evidence>
<dbReference type="InterPro" id="IPR008918">
    <property type="entry name" value="HhH2"/>
</dbReference>
<feature type="non-terminal residue" evidence="13">
    <location>
        <position position="271"/>
    </location>
</feature>
<accession>A4S5U0</accession>
<feature type="domain" description="XPG-I" evidence="12">
    <location>
        <begin position="10"/>
        <end position="79"/>
    </location>
</feature>
<keyword evidence="5" id="KW-0255">Endonuclease</keyword>
<keyword evidence="8" id="KW-0460">Magnesium</keyword>
<dbReference type="GO" id="GO:0003697">
    <property type="term" value="F:single-stranded DNA binding"/>
    <property type="evidence" value="ECO:0007669"/>
    <property type="project" value="TreeGrafter"/>
</dbReference>
<keyword evidence="7" id="KW-0378">Hydrolase</keyword>
<dbReference type="Gene3D" id="1.10.150.20">
    <property type="entry name" value="5' to 3' exonuclease, C-terminal subdomain"/>
    <property type="match status" value="1"/>
</dbReference>
<comment type="subcellular location">
    <subcellularLocation>
        <location evidence="2">Nucleus</location>
    </subcellularLocation>
</comment>
<dbReference type="InterPro" id="IPR019974">
    <property type="entry name" value="XPG_CS"/>
</dbReference>
<keyword evidence="6" id="KW-0227">DNA damage</keyword>
<dbReference type="GeneID" id="5004868"/>